<evidence type="ECO:0000256" key="11">
    <source>
        <dbReference type="ARBA" id="ARBA00023141"/>
    </source>
</evidence>
<evidence type="ECO:0000256" key="1">
    <source>
        <dbReference type="ARBA" id="ARBA00001946"/>
    </source>
</evidence>
<evidence type="ECO:0000256" key="15">
    <source>
        <dbReference type="RuleBase" id="RU364045"/>
    </source>
</evidence>
<dbReference type="Pfam" id="PF04715">
    <property type="entry name" value="Anth_synt_I_N"/>
    <property type="match status" value="1"/>
</dbReference>
<evidence type="ECO:0000256" key="7">
    <source>
        <dbReference type="ARBA" id="ARBA00022605"/>
    </source>
</evidence>
<gene>
    <name evidence="15" type="primary">trpE</name>
    <name evidence="18" type="ORF">FHR96_004402</name>
</gene>
<evidence type="ECO:0000259" key="16">
    <source>
        <dbReference type="Pfam" id="PF00425"/>
    </source>
</evidence>
<dbReference type="Pfam" id="PF00425">
    <property type="entry name" value="Chorismate_bind"/>
    <property type="match status" value="1"/>
</dbReference>
<accession>A0A7W5G7P7</accession>
<dbReference type="PANTHER" id="PTHR11236:SF48">
    <property type="entry name" value="ISOCHORISMATE SYNTHASE MENF"/>
    <property type="match status" value="1"/>
</dbReference>
<comment type="similarity">
    <text evidence="3 15">Belongs to the anthranilate synthase component I family.</text>
</comment>
<evidence type="ECO:0000256" key="3">
    <source>
        <dbReference type="ARBA" id="ARBA00009562"/>
    </source>
</evidence>
<dbReference type="EMBL" id="JACHXM010000050">
    <property type="protein sequence ID" value="MBB3143479.1"/>
    <property type="molecule type" value="Genomic_DNA"/>
</dbReference>
<keyword evidence="9 15" id="KW-0822">Tryptophan biosynthesis</keyword>
<evidence type="ECO:0000256" key="6">
    <source>
        <dbReference type="ARBA" id="ARBA00020653"/>
    </source>
</evidence>
<evidence type="ECO:0000256" key="4">
    <source>
        <dbReference type="ARBA" id="ARBA00011575"/>
    </source>
</evidence>
<comment type="subunit">
    <text evidence="4 15">Heterotetramer consisting of two non-identical subunits: a beta subunit (TrpG) and a large alpha subunit (TrpE).</text>
</comment>
<evidence type="ECO:0000256" key="13">
    <source>
        <dbReference type="ARBA" id="ARBA00025634"/>
    </source>
</evidence>
<dbReference type="InterPro" id="IPR006805">
    <property type="entry name" value="Anth_synth_I_N"/>
</dbReference>
<comment type="catalytic activity">
    <reaction evidence="14 15">
        <text>chorismate + L-glutamine = anthranilate + pyruvate + L-glutamate + H(+)</text>
        <dbReference type="Rhea" id="RHEA:21732"/>
        <dbReference type="ChEBI" id="CHEBI:15361"/>
        <dbReference type="ChEBI" id="CHEBI:15378"/>
        <dbReference type="ChEBI" id="CHEBI:16567"/>
        <dbReference type="ChEBI" id="CHEBI:29748"/>
        <dbReference type="ChEBI" id="CHEBI:29985"/>
        <dbReference type="ChEBI" id="CHEBI:58359"/>
        <dbReference type="EC" id="4.1.3.27"/>
    </reaction>
</comment>
<comment type="cofactor">
    <cofactor evidence="1 15">
        <name>Mg(2+)</name>
        <dbReference type="ChEBI" id="CHEBI:18420"/>
    </cofactor>
</comment>
<dbReference type="GO" id="GO:0000162">
    <property type="term" value="P:L-tryptophan biosynthetic process"/>
    <property type="evidence" value="ECO:0007669"/>
    <property type="project" value="UniProtKB-UniPathway"/>
</dbReference>
<keyword evidence="12 15" id="KW-0456">Lyase</keyword>
<evidence type="ECO:0000256" key="5">
    <source>
        <dbReference type="ARBA" id="ARBA00012266"/>
    </source>
</evidence>
<dbReference type="InterPro" id="IPR005801">
    <property type="entry name" value="ADC_synthase"/>
</dbReference>
<organism evidence="18 19">
    <name type="scientific">Halomonas organivorans</name>
    <dbReference type="NCBI Taxonomy" id="257772"/>
    <lineage>
        <taxon>Bacteria</taxon>
        <taxon>Pseudomonadati</taxon>
        <taxon>Pseudomonadota</taxon>
        <taxon>Gammaproteobacteria</taxon>
        <taxon>Oceanospirillales</taxon>
        <taxon>Halomonadaceae</taxon>
        <taxon>Halomonas</taxon>
    </lineage>
</organism>
<proteinExistence type="inferred from homology"/>
<feature type="domain" description="Chorismate-utilising enzyme C-terminal" evidence="16">
    <location>
        <begin position="224"/>
        <end position="477"/>
    </location>
</feature>
<dbReference type="GO" id="GO:0004049">
    <property type="term" value="F:anthranilate synthase activity"/>
    <property type="evidence" value="ECO:0007669"/>
    <property type="project" value="UniProtKB-EC"/>
</dbReference>
<evidence type="ECO:0000256" key="14">
    <source>
        <dbReference type="ARBA" id="ARBA00047683"/>
    </source>
</evidence>
<evidence type="ECO:0000256" key="9">
    <source>
        <dbReference type="ARBA" id="ARBA00022822"/>
    </source>
</evidence>
<feature type="domain" description="Anthranilate synthase component I N-terminal" evidence="17">
    <location>
        <begin position="27"/>
        <end position="170"/>
    </location>
</feature>
<keyword evidence="19" id="KW-1185">Reference proteome</keyword>
<name>A0A7W5G7P7_9GAMM</name>
<evidence type="ECO:0000259" key="17">
    <source>
        <dbReference type="Pfam" id="PF04715"/>
    </source>
</evidence>
<dbReference type="Gene3D" id="3.60.120.10">
    <property type="entry name" value="Anthranilate synthase"/>
    <property type="match status" value="1"/>
</dbReference>
<dbReference type="InterPro" id="IPR015890">
    <property type="entry name" value="Chorismate_C"/>
</dbReference>
<evidence type="ECO:0000256" key="10">
    <source>
        <dbReference type="ARBA" id="ARBA00022842"/>
    </source>
</evidence>
<dbReference type="PRINTS" id="PR00095">
    <property type="entry name" value="ANTSNTHASEI"/>
</dbReference>
<keyword evidence="8 15" id="KW-0479">Metal-binding</keyword>
<evidence type="ECO:0000256" key="8">
    <source>
        <dbReference type="ARBA" id="ARBA00022723"/>
    </source>
</evidence>
<dbReference type="Proteomes" id="UP000525987">
    <property type="component" value="Unassembled WGS sequence"/>
</dbReference>
<dbReference type="GO" id="GO:0046872">
    <property type="term" value="F:metal ion binding"/>
    <property type="evidence" value="ECO:0007669"/>
    <property type="project" value="UniProtKB-KW"/>
</dbReference>
<keyword evidence="11 15" id="KW-0057">Aromatic amino acid biosynthesis</keyword>
<dbReference type="InterPro" id="IPR005256">
    <property type="entry name" value="Anth_synth_I_PabB"/>
</dbReference>
<keyword evidence="10 15" id="KW-0460">Magnesium</keyword>
<dbReference type="PANTHER" id="PTHR11236">
    <property type="entry name" value="AMINOBENZOATE/ANTHRANILATE SYNTHASE"/>
    <property type="match status" value="1"/>
</dbReference>
<dbReference type="InterPro" id="IPR019999">
    <property type="entry name" value="Anth_synth_I-like"/>
</dbReference>
<dbReference type="SUPFAM" id="SSF56322">
    <property type="entry name" value="ADC synthase"/>
    <property type="match status" value="1"/>
</dbReference>
<dbReference type="AlphaFoldDB" id="A0A7W5G7P7"/>
<keyword evidence="7 15" id="KW-0028">Amino-acid biosynthesis</keyword>
<evidence type="ECO:0000313" key="18">
    <source>
        <dbReference type="EMBL" id="MBB3143479.1"/>
    </source>
</evidence>
<evidence type="ECO:0000313" key="19">
    <source>
        <dbReference type="Proteomes" id="UP000525987"/>
    </source>
</evidence>
<evidence type="ECO:0000256" key="12">
    <source>
        <dbReference type="ARBA" id="ARBA00023239"/>
    </source>
</evidence>
<protein>
    <recommendedName>
        <fullName evidence="6 15">Anthranilate synthase component 1</fullName>
        <ecNumber evidence="5 15">4.1.3.27</ecNumber>
    </recommendedName>
</protein>
<sequence>MMTPERFQALADAGYNRIPVTREVLADLDTPLSTYLKLADAPWTFLLESVQGGEKWGRYSIIGLPCRERIEVRGFQVSHIVDGQTQGVTEVEDPLAWIEAFQARFKVPRLDDQPRFDGGLVGYFGYDTIRYIEPRLRGVEKPDPIGVPDILLMVSDDLVVFDNLSGRLTLWTHVDPSGAEAHARASARLEALEAQLRGKVVETRSPGTGRLDVSEDDFHASFSEQGYKDAVERIKEYVKAGDVMQCVPSQRMSIPYQAPPLDLYRALRSLNPSPYMFFLNLDDHHVVGSSPEILTRLEEGEVTVRPIAGTRHRGATEEEDRALEADLLGDPKEIAEHVMLIDLGRNDVGRISEPGSVTVTDNMTVERYSHVMHIVSQVTGRLRPGMTAMDVLRATFPAGTLSGASKVRAMEIIDELEPVKRGVYSGAVGYLSWHGNMDTAIAIRTAVIKDGELHVQAGGGIVADSDPEDEWQETINKRRALFRAVAMAERGLDNLE</sequence>
<comment type="caution">
    <text evidence="18">The sequence shown here is derived from an EMBL/GenBank/DDBJ whole genome shotgun (WGS) entry which is preliminary data.</text>
</comment>
<evidence type="ECO:0000256" key="2">
    <source>
        <dbReference type="ARBA" id="ARBA00004873"/>
    </source>
</evidence>
<dbReference type="UniPathway" id="UPA00035">
    <property type="reaction ID" value="UER00040"/>
</dbReference>
<dbReference type="EC" id="4.1.3.27" evidence="5 15"/>
<comment type="function">
    <text evidence="13 15">Part of a heterotetrameric complex that catalyzes the two-step biosynthesis of anthranilate, an intermediate in the biosynthesis of L-tryptophan. In the first step, the glutamine-binding beta subunit (TrpG) of anthranilate synthase (AS) provides the glutamine amidotransferase activity which generates ammonia as a substrate that, along with chorismate, is used in the second step, catalyzed by the large alpha subunit of AS (TrpE) to produce anthranilate. In the absence of TrpG, TrpE can synthesize anthranilate directly from chorismate and high concentrations of ammonia.</text>
</comment>
<comment type="pathway">
    <text evidence="2 15">Amino-acid biosynthesis; L-tryptophan biosynthesis; L-tryptophan from chorismate: step 1/5.</text>
</comment>
<reference evidence="18 19" key="1">
    <citation type="submission" date="2020-08" db="EMBL/GenBank/DDBJ databases">
        <title>Genomic Encyclopedia of Type Strains, Phase III (KMG-III): the genomes of soil and plant-associated and newly described type strains.</title>
        <authorList>
            <person name="Whitman W."/>
        </authorList>
    </citation>
    <scope>NUCLEOTIDE SEQUENCE [LARGE SCALE GENOMIC DNA]</scope>
    <source>
        <strain evidence="18 19">CECT 5995</strain>
    </source>
</reference>
<dbReference type="NCBIfam" id="TIGR00564">
    <property type="entry name" value="trpE_most"/>
    <property type="match status" value="1"/>
</dbReference>